<feature type="compositionally biased region" description="Polar residues" evidence="6">
    <location>
        <begin position="261"/>
        <end position="273"/>
    </location>
</feature>
<evidence type="ECO:0000313" key="10">
    <source>
        <dbReference type="Proteomes" id="UP000886632"/>
    </source>
</evidence>
<feature type="transmembrane region" description="Helical" evidence="7">
    <location>
        <begin position="120"/>
        <end position="142"/>
    </location>
</feature>
<keyword evidence="5 7" id="KW-0472">Membrane</keyword>
<evidence type="ECO:0000313" key="9">
    <source>
        <dbReference type="EMBL" id="MBL0003162.1"/>
    </source>
</evidence>
<name>A0A9D7T879_9MICO</name>
<keyword evidence="4 7" id="KW-1133">Transmembrane helix</keyword>
<comment type="caution">
    <text evidence="9">The sequence shown here is derived from an EMBL/GenBank/DDBJ whole genome shotgun (WGS) entry which is preliminary data.</text>
</comment>
<dbReference type="Proteomes" id="UP000886632">
    <property type="component" value="Unassembled WGS sequence"/>
</dbReference>
<evidence type="ECO:0000256" key="5">
    <source>
        <dbReference type="ARBA" id="ARBA00023136"/>
    </source>
</evidence>
<dbReference type="Pfam" id="PF06271">
    <property type="entry name" value="RDD"/>
    <property type="match status" value="1"/>
</dbReference>
<dbReference type="InterPro" id="IPR008984">
    <property type="entry name" value="SMAD_FHA_dom_sf"/>
</dbReference>
<dbReference type="EMBL" id="JADKGK010000009">
    <property type="protein sequence ID" value="MBL0003162.1"/>
    <property type="molecule type" value="Genomic_DNA"/>
</dbReference>
<dbReference type="InterPro" id="IPR000253">
    <property type="entry name" value="FHA_dom"/>
</dbReference>
<organism evidence="9 10">
    <name type="scientific">Candidatus Phosphoribacter hodrii</name>
    <dbReference type="NCBI Taxonomy" id="2953743"/>
    <lineage>
        <taxon>Bacteria</taxon>
        <taxon>Bacillati</taxon>
        <taxon>Actinomycetota</taxon>
        <taxon>Actinomycetes</taxon>
        <taxon>Micrococcales</taxon>
        <taxon>Dermatophilaceae</taxon>
        <taxon>Candidatus Phosphoribacter</taxon>
    </lineage>
</organism>
<accession>A0A9D7T879</accession>
<dbReference type="InterPro" id="IPR010432">
    <property type="entry name" value="RDD"/>
</dbReference>
<feature type="region of interest" description="Disordered" evidence="6">
    <location>
        <begin position="248"/>
        <end position="295"/>
    </location>
</feature>
<keyword evidence="3 7" id="KW-0812">Transmembrane</keyword>
<keyword evidence="2" id="KW-0597">Phosphoprotein</keyword>
<evidence type="ECO:0000256" key="1">
    <source>
        <dbReference type="ARBA" id="ARBA00004141"/>
    </source>
</evidence>
<sequence length="425" mass="43403">MTLPSPLDGVDGPTALAAQAPHLRGCVPAPLGRRAAARGLDFLLGVLVGSIASLPLRSASSLSQVMSLGLVAQVVVIVFTVVVYVYFARTGYLPGGRLLGIRQVRLIDGASPGWAGFLKYLLIAVVGGVTLGIGYLVTVLLIRKPLNQAWHDRVTGLIVLDVRAGRDPATPAPPIDVSAAPSVPAISLVGLDEVKVPPTESDVPALWTSQAPDLGSSPVVGKPVLPPVSTPAAVSVVGGELGVITSVPGRRARTVEPSGAPETTVTPAVTSHVTPSAATPAPTEEPPATSGPVDGVEEVEDHTLLAPSPLSLGASGSLRALFADDGERINIDRVVIVGRNPTAPPGFPDARLVVLRDPSMSTSKTHAVLRPDPGGVWVMDLHSTNGSAVTTPSGIRTAVPAGGALVVASGGQLHLGRRSFHVIEA</sequence>
<evidence type="ECO:0000259" key="8">
    <source>
        <dbReference type="PROSITE" id="PS50006"/>
    </source>
</evidence>
<dbReference type="GO" id="GO:0016020">
    <property type="term" value="C:membrane"/>
    <property type="evidence" value="ECO:0007669"/>
    <property type="project" value="UniProtKB-SubCell"/>
</dbReference>
<protein>
    <submittedName>
        <fullName evidence="9">RDD family protein</fullName>
    </submittedName>
</protein>
<dbReference type="Gene3D" id="2.60.200.20">
    <property type="match status" value="1"/>
</dbReference>
<feature type="domain" description="FHA" evidence="8">
    <location>
        <begin position="335"/>
        <end position="390"/>
    </location>
</feature>
<dbReference type="PROSITE" id="PS50006">
    <property type="entry name" value="FHA_DOMAIN"/>
    <property type="match status" value="1"/>
</dbReference>
<feature type="compositionally biased region" description="Low complexity" evidence="6">
    <location>
        <begin position="274"/>
        <end position="290"/>
    </location>
</feature>
<evidence type="ECO:0000256" key="7">
    <source>
        <dbReference type="SAM" id="Phobius"/>
    </source>
</evidence>
<dbReference type="AlphaFoldDB" id="A0A9D7T879"/>
<feature type="transmembrane region" description="Helical" evidence="7">
    <location>
        <begin position="68"/>
        <end position="87"/>
    </location>
</feature>
<dbReference type="Pfam" id="PF00498">
    <property type="entry name" value="FHA"/>
    <property type="match status" value="1"/>
</dbReference>
<evidence type="ECO:0000256" key="6">
    <source>
        <dbReference type="SAM" id="MobiDB-lite"/>
    </source>
</evidence>
<evidence type="ECO:0000256" key="4">
    <source>
        <dbReference type="ARBA" id="ARBA00022989"/>
    </source>
</evidence>
<dbReference type="CDD" id="cd00060">
    <property type="entry name" value="FHA"/>
    <property type="match status" value="1"/>
</dbReference>
<reference evidence="9" key="1">
    <citation type="submission" date="2020-10" db="EMBL/GenBank/DDBJ databases">
        <title>Connecting structure to function with the recovery of over 1000 high-quality activated sludge metagenome-assembled genomes encoding full-length rRNA genes using long-read sequencing.</title>
        <authorList>
            <person name="Singleton C.M."/>
            <person name="Petriglieri F."/>
            <person name="Kristensen J.M."/>
            <person name="Kirkegaard R.H."/>
            <person name="Michaelsen T.Y."/>
            <person name="Andersen M.H."/>
            <person name="Karst S.M."/>
            <person name="Dueholm M.S."/>
            <person name="Nielsen P.H."/>
            <person name="Albertsen M."/>
        </authorList>
    </citation>
    <scope>NUCLEOTIDE SEQUENCE</scope>
    <source>
        <strain evidence="9">Ribe_18-Q3-R11-54_MAXAC.001</strain>
    </source>
</reference>
<gene>
    <name evidence="9" type="ORF">IPP00_03955</name>
</gene>
<evidence type="ECO:0000256" key="2">
    <source>
        <dbReference type="ARBA" id="ARBA00022553"/>
    </source>
</evidence>
<comment type="subcellular location">
    <subcellularLocation>
        <location evidence="1">Membrane</location>
        <topology evidence="1">Multi-pass membrane protein</topology>
    </subcellularLocation>
</comment>
<dbReference type="SUPFAM" id="SSF49879">
    <property type="entry name" value="SMAD/FHA domain"/>
    <property type="match status" value="1"/>
</dbReference>
<proteinExistence type="predicted"/>
<evidence type="ECO:0000256" key="3">
    <source>
        <dbReference type="ARBA" id="ARBA00022692"/>
    </source>
</evidence>